<evidence type="ECO:0000256" key="13">
    <source>
        <dbReference type="ARBA" id="ARBA00023146"/>
    </source>
</evidence>
<dbReference type="PROSITE" id="PS51447">
    <property type="entry name" value="FDX_ACB"/>
    <property type="match status" value="1"/>
</dbReference>
<evidence type="ECO:0000256" key="15">
    <source>
        <dbReference type="HAMAP-Rule" id="MF_00283"/>
    </source>
</evidence>
<comment type="similarity">
    <text evidence="2 15">Belongs to the phenylalanyl-tRNA synthetase beta subunit family. Type 1 subfamily.</text>
</comment>
<evidence type="ECO:0000313" key="21">
    <source>
        <dbReference type="Proteomes" id="UP000271678"/>
    </source>
</evidence>
<keyword evidence="8 15" id="KW-0547">Nucleotide-binding</keyword>
<sequence>MRIPLDWLGEYVELGAGTTGADVAAALVRVGLEEEGLHGGEVTGPLVVGRVLSTSPEPQKNGKTINWCSVDVGDANGTGEPQGIVCGAHNFDAGDLVVVVLPGAELPGGFAISARKTYGHVSAGMICAADELGLPDDGSGGIIRLAERLPGLSVTPGQDVIPLLGLDRETVEINVTPDRGYCFAIRGVAREFALSTGIGFTDPATALAAAAPAGNDSGHPVRIEDGAPLRGVVGCDRFVARVVRGVDVAAPTPAWMATRLTEAGMRPISLPVDITNYVMLGLGQPLHAYDLTTIDGPIVVRRARAGERLKTLDGQERSLFAEDLLITDGGERGLGIAGVMGGFDSEVSDSTTDLLIEGAHFDPISVARSARRHKLPSEASRRFERGVDPQLAPAAVELVVQLLVELGGGTPDGGVTDVDRTSPASPIAFDPALAPALVGMPYDEEQVAQVLADVGCTVDRASVPWTVTPASWRPDLHTGPDLVEEVARVVGYDMIPSVLPTPPGGRGLTHGQQVRRLVANVLAAQGFSEIWSAPFVSDERHEAMGWAADAARARTVRIANPLSEEQPLMRISLLSTMVDSLKRNIARGSKDVALFEQGLVVALDGPQQPAPGSPVGVHPGDELVARIRAAVPPQPRHLGLLIAGESARSGWWGAGRSADWSDAVSGIRSICEALAVPVRVTADDVAPYHPGRCAKFVLADGTFVGHAGELHPKVVQTLGLPARTVAGEIDLDVLIAVSDRPVHSRPISTMPLASSDVALVVGREIAAAAVESALREGAGPLLESIVLFDAYQGDQAGEGKRSLAYRMGFRAADRTLTTEEVNAARDAAVAAATTATGAVQRT</sequence>
<dbReference type="PANTHER" id="PTHR10947">
    <property type="entry name" value="PHENYLALANYL-TRNA SYNTHETASE BETA CHAIN AND LEUCINE-RICH REPEAT-CONTAINING PROTEIN 47"/>
    <property type="match status" value="1"/>
</dbReference>
<evidence type="ECO:0000313" key="20">
    <source>
        <dbReference type="EMBL" id="RNI17784.1"/>
    </source>
</evidence>
<dbReference type="SUPFAM" id="SSF55681">
    <property type="entry name" value="Class II aaRS and biotin synthetases"/>
    <property type="match status" value="1"/>
</dbReference>
<dbReference type="InterPro" id="IPR005121">
    <property type="entry name" value="Fdx_antiC-bd"/>
</dbReference>
<keyword evidence="21" id="KW-1185">Reference proteome</keyword>
<evidence type="ECO:0000256" key="9">
    <source>
        <dbReference type="ARBA" id="ARBA00022840"/>
    </source>
</evidence>
<dbReference type="SUPFAM" id="SSF56037">
    <property type="entry name" value="PheT/TilS domain"/>
    <property type="match status" value="1"/>
</dbReference>
<keyword evidence="9 15" id="KW-0067">ATP-binding</keyword>
<dbReference type="Pfam" id="PF03147">
    <property type="entry name" value="FDX-ACB"/>
    <property type="match status" value="1"/>
</dbReference>
<evidence type="ECO:0000256" key="10">
    <source>
        <dbReference type="ARBA" id="ARBA00022842"/>
    </source>
</evidence>
<evidence type="ECO:0000256" key="16">
    <source>
        <dbReference type="PROSITE-ProRule" id="PRU00209"/>
    </source>
</evidence>
<dbReference type="GO" id="GO:0000287">
    <property type="term" value="F:magnesium ion binding"/>
    <property type="evidence" value="ECO:0007669"/>
    <property type="project" value="UniProtKB-UniRule"/>
</dbReference>
<evidence type="ECO:0000256" key="3">
    <source>
        <dbReference type="ARBA" id="ARBA00011209"/>
    </source>
</evidence>
<comment type="catalytic activity">
    <reaction evidence="14 15">
        <text>tRNA(Phe) + L-phenylalanine + ATP = L-phenylalanyl-tRNA(Phe) + AMP + diphosphate + H(+)</text>
        <dbReference type="Rhea" id="RHEA:19413"/>
        <dbReference type="Rhea" id="RHEA-COMP:9668"/>
        <dbReference type="Rhea" id="RHEA-COMP:9699"/>
        <dbReference type="ChEBI" id="CHEBI:15378"/>
        <dbReference type="ChEBI" id="CHEBI:30616"/>
        <dbReference type="ChEBI" id="CHEBI:33019"/>
        <dbReference type="ChEBI" id="CHEBI:58095"/>
        <dbReference type="ChEBI" id="CHEBI:78442"/>
        <dbReference type="ChEBI" id="CHEBI:78531"/>
        <dbReference type="ChEBI" id="CHEBI:456215"/>
        <dbReference type="EC" id="6.1.1.20"/>
    </reaction>
</comment>
<evidence type="ECO:0000256" key="5">
    <source>
        <dbReference type="ARBA" id="ARBA00022555"/>
    </source>
</evidence>
<dbReference type="GO" id="GO:0005524">
    <property type="term" value="F:ATP binding"/>
    <property type="evidence" value="ECO:0007669"/>
    <property type="project" value="UniProtKB-UniRule"/>
</dbReference>
<name>A0A3M9LWW1_9MICO</name>
<keyword evidence="13 15" id="KW-0030">Aminoacyl-tRNA synthetase</keyword>
<evidence type="ECO:0000256" key="11">
    <source>
        <dbReference type="ARBA" id="ARBA00022884"/>
    </source>
</evidence>
<dbReference type="SMART" id="SM00873">
    <property type="entry name" value="B3_4"/>
    <property type="match status" value="1"/>
</dbReference>
<comment type="subcellular location">
    <subcellularLocation>
        <location evidence="1 15">Cytoplasm</location>
    </subcellularLocation>
</comment>
<dbReference type="Gene3D" id="3.30.930.10">
    <property type="entry name" value="Bira Bifunctional Protein, Domain 2"/>
    <property type="match status" value="1"/>
</dbReference>
<feature type="binding site" evidence="15">
    <location>
        <position position="481"/>
    </location>
    <ligand>
        <name>Mg(2+)</name>
        <dbReference type="ChEBI" id="CHEBI:18420"/>
        <note>shared with alpha subunit</note>
    </ligand>
</feature>
<evidence type="ECO:0000259" key="17">
    <source>
        <dbReference type="PROSITE" id="PS50886"/>
    </source>
</evidence>
<dbReference type="InterPro" id="IPR002547">
    <property type="entry name" value="tRNA-bd_dom"/>
</dbReference>
<keyword evidence="10 15" id="KW-0460">Magnesium</keyword>
<comment type="subunit">
    <text evidence="3 15">Tetramer of two alpha and two beta subunits.</text>
</comment>
<dbReference type="Proteomes" id="UP000271678">
    <property type="component" value="Unassembled WGS sequence"/>
</dbReference>
<accession>A0A3M9LWW1</accession>
<dbReference type="GO" id="GO:0009328">
    <property type="term" value="C:phenylalanine-tRNA ligase complex"/>
    <property type="evidence" value="ECO:0007669"/>
    <property type="project" value="TreeGrafter"/>
</dbReference>
<dbReference type="InterPro" id="IPR009061">
    <property type="entry name" value="DNA-bd_dom_put_sf"/>
</dbReference>
<dbReference type="SMART" id="SM00896">
    <property type="entry name" value="FDX-ACB"/>
    <property type="match status" value="1"/>
</dbReference>
<comment type="caution">
    <text evidence="20">The sequence shown here is derived from an EMBL/GenBank/DDBJ whole genome shotgun (WGS) entry which is preliminary data.</text>
</comment>
<reference evidence="20 21" key="1">
    <citation type="submission" date="2018-11" db="EMBL/GenBank/DDBJ databases">
        <title>Draft genome of Simplicispira Flexivirga sp. BO-16.</title>
        <authorList>
            <person name="Im W.T."/>
        </authorList>
    </citation>
    <scope>NUCLEOTIDE SEQUENCE [LARGE SCALE GENOMIC DNA]</scope>
    <source>
        <strain evidence="20 21">BO-16</strain>
    </source>
</reference>
<evidence type="ECO:0000259" key="18">
    <source>
        <dbReference type="PROSITE" id="PS51447"/>
    </source>
</evidence>
<evidence type="ECO:0000259" key="19">
    <source>
        <dbReference type="PROSITE" id="PS51483"/>
    </source>
</evidence>
<dbReference type="Gene3D" id="3.30.56.10">
    <property type="match status" value="2"/>
</dbReference>
<dbReference type="HAMAP" id="MF_00283">
    <property type="entry name" value="Phe_tRNA_synth_beta1"/>
    <property type="match status" value="1"/>
</dbReference>
<dbReference type="SUPFAM" id="SSF46955">
    <property type="entry name" value="Putative DNA-binding domain"/>
    <property type="match status" value="1"/>
</dbReference>
<evidence type="ECO:0000256" key="2">
    <source>
        <dbReference type="ARBA" id="ARBA00008653"/>
    </source>
</evidence>
<dbReference type="InterPro" id="IPR041616">
    <property type="entry name" value="PheRS_beta_core"/>
</dbReference>
<dbReference type="OrthoDB" id="9805455at2"/>
<dbReference type="PROSITE" id="PS51483">
    <property type="entry name" value="B5"/>
    <property type="match status" value="1"/>
</dbReference>
<keyword evidence="7 15" id="KW-0479">Metal-binding</keyword>
<dbReference type="InterPro" id="IPR012340">
    <property type="entry name" value="NA-bd_OB-fold"/>
</dbReference>
<evidence type="ECO:0000256" key="8">
    <source>
        <dbReference type="ARBA" id="ARBA00022741"/>
    </source>
</evidence>
<dbReference type="EMBL" id="RJJQ01000028">
    <property type="protein sequence ID" value="RNI17784.1"/>
    <property type="molecule type" value="Genomic_DNA"/>
</dbReference>
<dbReference type="Pfam" id="PF17759">
    <property type="entry name" value="tRNA_synthFbeta"/>
    <property type="match status" value="1"/>
</dbReference>
<dbReference type="InterPro" id="IPR005147">
    <property type="entry name" value="tRNA_synthase_B5-dom"/>
</dbReference>
<feature type="binding site" evidence="15">
    <location>
        <position position="484"/>
    </location>
    <ligand>
        <name>Mg(2+)</name>
        <dbReference type="ChEBI" id="CHEBI:18420"/>
        <note>shared with alpha subunit</note>
    </ligand>
</feature>
<evidence type="ECO:0000256" key="6">
    <source>
        <dbReference type="ARBA" id="ARBA00022598"/>
    </source>
</evidence>
<dbReference type="Pfam" id="PF01588">
    <property type="entry name" value="tRNA_bind"/>
    <property type="match status" value="1"/>
</dbReference>
<dbReference type="CDD" id="cd02796">
    <property type="entry name" value="tRNA_bind_bactPheRS"/>
    <property type="match status" value="1"/>
</dbReference>
<dbReference type="SMART" id="SM00874">
    <property type="entry name" value="B5"/>
    <property type="match status" value="1"/>
</dbReference>
<dbReference type="InterPro" id="IPR004532">
    <property type="entry name" value="Phe-tRNA-ligase_IIc_bsu_bact"/>
</dbReference>
<dbReference type="GO" id="GO:0004826">
    <property type="term" value="F:phenylalanine-tRNA ligase activity"/>
    <property type="evidence" value="ECO:0007669"/>
    <property type="project" value="UniProtKB-UniRule"/>
</dbReference>
<keyword evidence="12 15" id="KW-0648">Protein biosynthesis</keyword>
<evidence type="ECO:0000256" key="12">
    <source>
        <dbReference type="ARBA" id="ARBA00022917"/>
    </source>
</evidence>
<evidence type="ECO:0000256" key="1">
    <source>
        <dbReference type="ARBA" id="ARBA00004496"/>
    </source>
</evidence>
<dbReference type="PANTHER" id="PTHR10947:SF0">
    <property type="entry name" value="PHENYLALANINE--TRNA LIGASE BETA SUBUNIT"/>
    <property type="match status" value="1"/>
</dbReference>
<dbReference type="SUPFAM" id="SSF54991">
    <property type="entry name" value="Anticodon-binding domain of PheRS"/>
    <property type="match status" value="1"/>
</dbReference>
<evidence type="ECO:0000256" key="4">
    <source>
        <dbReference type="ARBA" id="ARBA00022490"/>
    </source>
</evidence>
<dbReference type="InterPro" id="IPR005146">
    <property type="entry name" value="B3/B4_tRNA-bd"/>
</dbReference>
<feature type="domain" description="FDX-ACB" evidence="18">
    <location>
        <begin position="748"/>
        <end position="841"/>
    </location>
</feature>
<dbReference type="Pfam" id="PF03484">
    <property type="entry name" value="B5"/>
    <property type="match status" value="1"/>
</dbReference>
<dbReference type="InterPro" id="IPR045864">
    <property type="entry name" value="aa-tRNA-synth_II/BPL/LPL"/>
</dbReference>
<keyword evidence="11 16" id="KW-0694">RNA-binding</keyword>
<dbReference type="NCBIfam" id="TIGR00472">
    <property type="entry name" value="pheT_bact"/>
    <property type="match status" value="1"/>
</dbReference>
<evidence type="ECO:0000256" key="14">
    <source>
        <dbReference type="ARBA" id="ARBA00049255"/>
    </source>
</evidence>
<keyword evidence="4 15" id="KW-0963">Cytoplasm</keyword>
<keyword evidence="6 15" id="KW-0436">Ligase</keyword>
<dbReference type="InterPro" id="IPR033714">
    <property type="entry name" value="tRNA_bind_bactPheRS"/>
</dbReference>
<dbReference type="InterPro" id="IPR036690">
    <property type="entry name" value="Fdx_antiC-bd_sf"/>
</dbReference>
<dbReference type="GO" id="GO:0006432">
    <property type="term" value="P:phenylalanyl-tRNA aminoacylation"/>
    <property type="evidence" value="ECO:0007669"/>
    <property type="project" value="UniProtKB-UniRule"/>
</dbReference>
<dbReference type="Pfam" id="PF03483">
    <property type="entry name" value="B3_4"/>
    <property type="match status" value="1"/>
</dbReference>
<feature type="domain" description="TRNA-binding" evidence="17">
    <location>
        <begin position="40"/>
        <end position="155"/>
    </location>
</feature>
<dbReference type="EC" id="6.1.1.20" evidence="15"/>
<dbReference type="AlphaFoldDB" id="A0A3M9LWW1"/>
<feature type="domain" description="B5" evidence="19">
    <location>
        <begin position="422"/>
        <end position="497"/>
    </location>
</feature>
<dbReference type="RefSeq" id="WP_123273079.1">
    <property type="nucleotide sequence ID" value="NZ_RJJQ01000028.1"/>
</dbReference>
<dbReference type="CDD" id="cd00769">
    <property type="entry name" value="PheRS_beta_core"/>
    <property type="match status" value="1"/>
</dbReference>
<dbReference type="Gene3D" id="2.40.50.140">
    <property type="entry name" value="Nucleic acid-binding proteins"/>
    <property type="match status" value="1"/>
</dbReference>
<dbReference type="InterPro" id="IPR020825">
    <property type="entry name" value="Phe-tRNA_synthase-like_B3/B4"/>
</dbReference>
<feature type="binding site" evidence="15">
    <location>
        <position position="475"/>
    </location>
    <ligand>
        <name>Mg(2+)</name>
        <dbReference type="ChEBI" id="CHEBI:18420"/>
        <note>shared with alpha subunit</note>
    </ligand>
</feature>
<organism evidence="20 21">
    <name type="scientific">Flexivirga caeni</name>
    <dbReference type="NCBI Taxonomy" id="2294115"/>
    <lineage>
        <taxon>Bacteria</taxon>
        <taxon>Bacillati</taxon>
        <taxon>Actinomycetota</taxon>
        <taxon>Actinomycetes</taxon>
        <taxon>Micrococcales</taxon>
        <taxon>Dermacoccaceae</taxon>
        <taxon>Flexivirga</taxon>
    </lineage>
</organism>
<proteinExistence type="inferred from homology"/>
<dbReference type="Gene3D" id="3.30.70.380">
    <property type="entry name" value="Ferrodoxin-fold anticodon-binding domain"/>
    <property type="match status" value="1"/>
</dbReference>
<dbReference type="InterPro" id="IPR045060">
    <property type="entry name" value="Phe-tRNA-ligase_IIc_bsu"/>
</dbReference>
<dbReference type="Gene3D" id="3.50.40.10">
    <property type="entry name" value="Phenylalanyl-trna Synthetase, Chain B, domain 3"/>
    <property type="match status" value="1"/>
</dbReference>
<dbReference type="SUPFAM" id="SSF50249">
    <property type="entry name" value="Nucleic acid-binding proteins"/>
    <property type="match status" value="1"/>
</dbReference>
<dbReference type="PROSITE" id="PS50886">
    <property type="entry name" value="TRBD"/>
    <property type="match status" value="1"/>
</dbReference>
<gene>
    <name evidence="15" type="primary">pheT</name>
    <name evidence="20" type="ORF">EFY87_19140</name>
</gene>
<keyword evidence="5 16" id="KW-0820">tRNA-binding</keyword>
<comment type="cofactor">
    <cofactor evidence="15">
        <name>Mg(2+)</name>
        <dbReference type="ChEBI" id="CHEBI:18420"/>
    </cofactor>
    <text evidence="15">Binds 2 magnesium ions per tetramer.</text>
</comment>
<protein>
    <recommendedName>
        <fullName evidence="15">Phenylalanine--tRNA ligase beta subunit</fullName>
        <ecNumber evidence="15">6.1.1.20</ecNumber>
    </recommendedName>
    <alternativeName>
        <fullName evidence="15">Phenylalanyl-tRNA synthetase beta subunit</fullName>
        <shortName evidence="15">PheRS</shortName>
    </alternativeName>
</protein>
<dbReference type="GO" id="GO:0000049">
    <property type="term" value="F:tRNA binding"/>
    <property type="evidence" value="ECO:0007669"/>
    <property type="project" value="UniProtKB-UniRule"/>
</dbReference>
<feature type="binding site" evidence="15">
    <location>
        <position position="485"/>
    </location>
    <ligand>
        <name>Mg(2+)</name>
        <dbReference type="ChEBI" id="CHEBI:18420"/>
        <note>shared with alpha subunit</note>
    </ligand>
</feature>
<evidence type="ECO:0000256" key="7">
    <source>
        <dbReference type="ARBA" id="ARBA00022723"/>
    </source>
</evidence>